<organism evidence="3 4">
    <name type="scientific">Clavibacter californiensis</name>
    <dbReference type="NCBI Taxonomy" id="1401995"/>
    <lineage>
        <taxon>Bacteria</taxon>
        <taxon>Bacillati</taxon>
        <taxon>Actinomycetota</taxon>
        <taxon>Actinomycetes</taxon>
        <taxon>Micrococcales</taxon>
        <taxon>Microbacteriaceae</taxon>
        <taxon>Clavibacter</taxon>
    </lineage>
</organism>
<accession>A0ABX9N6C1</accession>
<reference evidence="3 4" key="1">
    <citation type="submission" date="2018-08" db="EMBL/GenBank/DDBJ databases">
        <title>Genome Sequence of Clavibacter michiganensis Subspecies type strains, and the Atypical Peach-Colored Strains Isolated from Tomato.</title>
        <authorList>
            <person name="Osdaghi E."/>
            <person name="Portier P."/>
            <person name="Briand M."/>
            <person name="Jacques M.-A."/>
        </authorList>
    </citation>
    <scope>NUCLEOTIDE SEQUENCE [LARGE SCALE GENOMIC DNA]</scope>
    <source>
        <strain evidence="3 4">CFBP 8216</strain>
    </source>
</reference>
<protein>
    <submittedName>
        <fullName evidence="3">Phosphoenolpyruvate--protein phosphotransferase</fullName>
    </submittedName>
</protein>
<proteinExistence type="predicted"/>
<evidence type="ECO:0000256" key="1">
    <source>
        <dbReference type="SAM" id="MobiDB-lite"/>
    </source>
</evidence>
<name>A0ABX9N6C1_9MICO</name>
<dbReference type="EMBL" id="QWEE01000224">
    <property type="protein sequence ID" value="RII90540.1"/>
    <property type="molecule type" value="Genomic_DNA"/>
</dbReference>
<evidence type="ECO:0000259" key="2">
    <source>
        <dbReference type="Pfam" id="PF05524"/>
    </source>
</evidence>
<evidence type="ECO:0000313" key="3">
    <source>
        <dbReference type="EMBL" id="RII90540.1"/>
    </source>
</evidence>
<evidence type="ECO:0000313" key="4">
    <source>
        <dbReference type="Proteomes" id="UP000265355"/>
    </source>
</evidence>
<dbReference type="Pfam" id="PF05524">
    <property type="entry name" value="PEP-utilisers_N"/>
    <property type="match status" value="1"/>
</dbReference>
<sequence length="59" mass="5872">MRITGIGVGHGVATGPVMRMPDPLPEPGTEPFTGDADAEVARVAEALAATADDLAARGA</sequence>
<feature type="compositionally biased region" description="Gly residues" evidence="1">
    <location>
        <begin position="1"/>
        <end position="12"/>
    </location>
</feature>
<feature type="non-terminal residue" evidence="3">
    <location>
        <position position="59"/>
    </location>
</feature>
<comment type="caution">
    <text evidence="3">The sequence shown here is derived from an EMBL/GenBank/DDBJ whole genome shotgun (WGS) entry which is preliminary data.</text>
</comment>
<dbReference type="InterPro" id="IPR008731">
    <property type="entry name" value="PTS_EIN"/>
</dbReference>
<feature type="region of interest" description="Disordered" evidence="1">
    <location>
        <begin position="1"/>
        <end position="34"/>
    </location>
</feature>
<feature type="domain" description="Phosphotransferase system enzyme I N-terminal" evidence="2">
    <location>
        <begin position="4"/>
        <end position="57"/>
    </location>
</feature>
<gene>
    <name evidence="3" type="ORF">DZF98_11595</name>
</gene>
<dbReference type="Proteomes" id="UP000265355">
    <property type="component" value="Unassembled WGS sequence"/>
</dbReference>
<keyword evidence="4" id="KW-1185">Reference proteome</keyword>